<dbReference type="SUPFAM" id="SSF103473">
    <property type="entry name" value="MFS general substrate transporter"/>
    <property type="match status" value="1"/>
</dbReference>
<sequence>MVKEESKVRRIYSTAILIFSFVALGMSTAMIGPALPDLAFKTHHSTKDYTSVFMARAFGFLIGVVIGGKVSDKKDEMAVTGLAILLCGAFLFFLGTLPTLMLVSVVILAEGFAMGILDTVGNIVALRLWPTDKHEATQKSVMQALHAGFAVGGVLCPVIARPFLGEYRVDGDNVADVLKDGEDSSTDILEWEVVTPGRLDVLFKIVGSCVIACSVLFLAEFVTSRRPWTRDQGESKEVAENAALSKLQTRFSWLLFSFFVLCVGSEISFAQFIYSYAQRNLAPQLNSSTTNFIQSIAERDDPVRYLSSTATFMFWMGFTLFRIIAIVQSRFMKPGTMLWMNLGGCIITSAGLIFVKAIEPCLILTFFYGASMANTFPSAFNLAASYMELDGAMASKFVVGSAIGWMTLPSLCIAVMDNFSKILPTVTFVSAILSSVIMLFTQRMGERFLANKI</sequence>
<evidence type="ECO:0000313" key="6">
    <source>
        <dbReference type="Proteomes" id="UP001158576"/>
    </source>
</evidence>
<feature type="transmembrane region" description="Helical" evidence="4">
    <location>
        <begin position="253"/>
        <end position="277"/>
    </location>
</feature>
<reference evidence="5 6" key="1">
    <citation type="submission" date="2021-04" db="EMBL/GenBank/DDBJ databases">
        <authorList>
            <person name="Bliznina A."/>
        </authorList>
    </citation>
    <scope>NUCLEOTIDE SEQUENCE [LARGE SCALE GENOMIC DNA]</scope>
</reference>
<dbReference type="EMBL" id="OU015568">
    <property type="protein sequence ID" value="CAG5087773.1"/>
    <property type="molecule type" value="Genomic_DNA"/>
</dbReference>
<keyword evidence="6" id="KW-1185">Reference proteome</keyword>
<feature type="transmembrane region" description="Helical" evidence="4">
    <location>
        <begin position="141"/>
        <end position="160"/>
    </location>
</feature>
<dbReference type="PANTHER" id="PTHR23121:SF9">
    <property type="entry name" value="SODIUM-DEPENDENT GLUCOSE TRANSPORTER 1"/>
    <property type="match status" value="1"/>
</dbReference>
<dbReference type="Proteomes" id="UP001158576">
    <property type="component" value="Chromosome PAR"/>
</dbReference>
<accession>A0ABN7S3U9</accession>
<feature type="transmembrane region" description="Helical" evidence="4">
    <location>
        <begin position="201"/>
        <end position="222"/>
    </location>
</feature>
<feature type="transmembrane region" description="Helical" evidence="4">
    <location>
        <begin position="364"/>
        <end position="385"/>
    </location>
</feature>
<dbReference type="InterPro" id="IPR011701">
    <property type="entry name" value="MFS"/>
</dbReference>
<name>A0ABN7S3U9_OIKDI</name>
<evidence type="ECO:0000256" key="4">
    <source>
        <dbReference type="SAM" id="Phobius"/>
    </source>
</evidence>
<feature type="transmembrane region" description="Helical" evidence="4">
    <location>
        <begin position="337"/>
        <end position="358"/>
    </location>
</feature>
<feature type="transmembrane region" description="Helical" evidence="4">
    <location>
        <begin position="305"/>
        <end position="325"/>
    </location>
</feature>
<feature type="transmembrane region" description="Helical" evidence="4">
    <location>
        <begin position="77"/>
        <end position="95"/>
    </location>
</feature>
<evidence type="ECO:0000256" key="2">
    <source>
        <dbReference type="ARBA" id="ARBA00022989"/>
    </source>
</evidence>
<feature type="transmembrane region" description="Helical" evidence="4">
    <location>
        <begin position="12"/>
        <end position="32"/>
    </location>
</feature>
<evidence type="ECO:0000256" key="1">
    <source>
        <dbReference type="ARBA" id="ARBA00022692"/>
    </source>
</evidence>
<proteinExistence type="predicted"/>
<dbReference type="InterPro" id="IPR036259">
    <property type="entry name" value="MFS_trans_sf"/>
</dbReference>
<keyword evidence="3 4" id="KW-0472">Membrane</keyword>
<evidence type="ECO:0000313" key="5">
    <source>
        <dbReference type="EMBL" id="CAG5087773.1"/>
    </source>
</evidence>
<protein>
    <submittedName>
        <fullName evidence="5">Oidioi.mRNA.OKI2018_I69.PAR.g11631.t1.cds</fullName>
    </submittedName>
</protein>
<keyword evidence="1 4" id="KW-0812">Transmembrane</keyword>
<keyword evidence="2 4" id="KW-1133">Transmembrane helix</keyword>
<feature type="transmembrane region" description="Helical" evidence="4">
    <location>
        <begin position="101"/>
        <end position="129"/>
    </location>
</feature>
<dbReference type="Gene3D" id="1.20.1250.20">
    <property type="entry name" value="MFS general substrate transporter like domains"/>
    <property type="match status" value="2"/>
</dbReference>
<dbReference type="Pfam" id="PF07690">
    <property type="entry name" value="MFS_1"/>
    <property type="match status" value="1"/>
</dbReference>
<feature type="transmembrane region" description="Helical" evidence="4">
    <location>
        <begin position="52"/>
        <end position="70"/>
    </location>
</feature>
<dbReference type="PANTHER" id="PTHR23121">
    <property type="entry name" value="SODIUM-DEPENDENT GLUCOSE TRANSPORTER 1"/>
    <property type="match status" value="1"/>
</dbReference>
<gene>
    <name evidence="5" type="ORF">OKIOD_LOCUS3189</name>
</gene>
<organism evidence="5 6">
    <name type="scientific">Oikopleura dioica</name>
    <name type="common">Tunicate</name>
    <dbReference type="NCBI Taxonomy" id="34765"/>
    <lineage>
        <taxon>Eukaryota</taxon>
        <taxon>Metazoa</taxon>
        <taxon>Chordata</taxon>
        <taxon>Tunicata</taxon>
        <taxon>Appendicularia</taxon>
        <taxon>Copelata</taxon>
        <taxon>Oikopleuridae</taxon>
        <taxon>Oikopleura</taxon>
    </lineage>
</organism>
<feature type="transmembrane region" description="Helical" evidence="4">
    <location>
        <begin position="397"/>
        <end position="416"/>
    </location>
</feature>
<evidence type="ECO:0000256" key="3">
    <source>
        <dbReference type="ARBA" id="ARBA00023136"/>
    </source>
</evidence>
<feature type="transmembrane region" description="Helical" evidence="4">
    <location>
        <begin position="422"/>
        <end position="440"/>
    </location>
</feature>